<keyword evidence="1" id="KW-0863">Zinc-finger</keyword>
<proteinExistence type="predicted"/>
<reference evidence="4" key="1">
    <citation type="submission" date="2020-08" db="EMBL/GenBank/DDBJ databases">
        <title>Plant Genome Project.</title>
        <authorList>
            <person name="Zhang R.-G."/>
        </authorList>
    </citation>
    <scope>NUCLEOTIDE SEQUENCE</scope>
    <source>
        <strain evidence="4">WSP0</strain>
        <tissue evidence="4">Leaf</tissue>
    </source>
</reference>
<gene>
    <name evidence="4" type="ORF">RHGRI_034634</name>
</gene>
<keyword evidence="1" id="KW-0479">Metal-binding</keyword>
<accession>A0AAV6I470</accession>
<dbReference type="PROSITE" id="PS50158">
    <property type="entry name" value="ZF_CCHC"/>
    <property type="match status" value="1"/>
</dbReference>
<organism evidence="4 5">
    <name type="scientific">Rhododendron griersonianum</name>
    <dbReference type="NCBI Taxonomy" id="479676"/>
    <lineage>
        <taxon>Eukaryota</taxon>
        <taxon>Viridiplantae</taxon>
        <taxon>Streptophyta</taxon>
        <taxon>Embryophyta</taxon>
        <taxon>Tracheophyta</taxon>
        <taxon>Spermatophyta</taxon>
        <taxon>Magnoliopsida</taxon>
        <taxon>eudicotyledons</taxon>
        <taxon>Gunneridae</taxon>
        <taxon>Pentapetalae</taxon>
        <taxon>asterids</taxon>
        <taxon>Ericales</taxon>
        <taxon>Ericaceae</taxon>
        <taxon>Ericoideae</taxon>
        <taxon>Rhodoreae</taxon>
        <taxon>Rhododendron</taxon>
    </lineage>
</organism>
<dbReference type="GO" id="GO:0008270">
    <property type="term" value="F:zinc ion binding"/>
    <property type="evidence" value="ECO:0007669"/>
    <property type="project" value="UniProtKB-KW"/>
</dbReference>
<keyword evidence="1" id="KW-0862">Zinc</keyword>
<evidence type="ECO:0000256" key="1">
    <source>
        <dbReference type="PROSITE-ProRule" id="PRU00047"/>
    </source>
</evidence>
<protein>
    <recommendedName>
        <fullName evidence="3">CCHC-type domain-containing protein</fullName>
    </recommendedName>
</protein>
<evidence type="ECO:0000313" key="5">
    <source>
        <dbReference type="Proteomes" id="UP000823749"/>
    </source>
</evidence>
<dbReference type="GO" id="GO:0003676">
    <property type="term" value="F:nucleic acid binding"/>
    <property type="evidence" value="ECO:0007669"/>
    <property type="project" value="InterPro"/>
</dbReference>
<dbReference type="PANTHER" id="PTHR31286:SF178">
    <property type="entry name" value="DUF4283 DOMAIN-CONTAINING PROTEIN"/>
    <property type="match status" value="1"/>
</dbReference>
<feature type="region of interest" description="Disordered" evidence="2">
    <location>
        <begin position="328"/>
        <end position="356"/>
    </location>
</feature>
<dbReference type="Pfam" id="PF14392">
    <property type="entry name" value="zf-CCHC_4"/>
    <property type="match status" value="1"/>
</dbReference>
<evidence type="ECO:0000259" key="3">
    <source>
        <dbReference type="PROSITE" id="PS50158"/>
    </source>
</evidence>
<dbReference type="InterPro" id="IPR025558">
    <property type="entry name" value="DUF4283"/>
</dbReference>
<dbReference type="Proteomes" id="UP000823749">
    <property type="component" value="Chromosome 12"/>
</dbReference>
<dbReference type="InterPro" id="IPR001878">
    <property type="entry name" value="Znf_CCHC"/>
</dbReference>
<feature type="compositionally biased region" description="Polar residues" evidence="2">
    <location>
        <begin position="342"/>
        <end position="356"/>
    </location>
</feature>
<dbReference type="InterPro" id="IPR025836">
    <property type="entry name" value="Zn_knuckle_CX2CX4HX4C"/>
</dbReference>
<comment type="caution">
    <text evidence="4">The sequence shown here is derived from an EMBL/GenBank/DDBJ whole genome shotgun (WGS) entry which is preliminary data.</text>
</comment>
<dbReference type="InterPro" id="IPR040256">
    <property type="entry name" value="At4g02000-like"/>
</dbReference>
<dbReference type="Pfam" id="PF14111">
    <property type="entry name" value="DUF4283"/>
    <property type="match status" value="1"/>
</dbReference>
<evidence type="ECO:0000313" key="4">
    <source>
        <dbReference type="EMBL" id="KAG5522535.1"/>
    </source>
</evidence>
<name>A0AAV6I470_9ERIC</name>
<evidence type="ECO:0000256" key="2">
    <source>
        <dbReference type="SAM" id="MobiDB-lite"/>
    </source>
</evidence>
<sequence>MSSTGDDLEILDLEEGSGETEEVSNHCLIGKILSPKAINTVAVTNICTTAWRTRSPFSVTSWNNNIFLFRFEEAENREMVLMERPWSIMNSLLVLKPTEDGVAIPDHDFSVSPFWVQVHGLPIEKMNRTNAEIIGKRFQKLLAIETNPNGIMLDRSFLRITVEINLELPIPKGFWLKLKSTLKKDLWISYKYEKLSDFCFACGRIGHDKRSCRFTPRDGDSDSGYGSEIKASSARKSHIPIEVIRQEVDEAEKRVAALVGRRPVVQKKDEGRAREPIALDACEETNSSTQNQTGAVGMRPTYAAGMGTLLQTSPGGVSTEGHGITKGMEQQKNPNGIFFPSSGENSTLTHNETNPV</sequence>
<dbReference type="AlphaFoldDB" id="A0AAV6I470"/>
<dbReference type="EMBL" id="JACTNZ010000012">
    <property type="protein sequence ID" value="KAG5522535.1"/>
    <property type="molecule type" value="Genomic_DNA"/>
</dbReference>
<dbReference type="PANTHER" id="PTHR31286">
    <property type="entry name" value="GLYCINE-RICH CELL WALL STRUCTURAL PROTEIN 1.8-LIKE"/>
    <property type="match status" value="1"/>
</dbReference>
<feature type="domain" description="CCHC-type" evidence="3">
    <location>
        <begin position="199"/>
        <end position="213"/>
    </location>
</feature>
<keyword evidence="5" id="KW-1185">Reference proteome</keyword>